<feature type="domain" description="CCHC-type" evidence="3">
    <location>
        <begin position="265"/>
        <end position="278"/>
    </location>
</feature>
<dbReference type="InterPro" id="IPR001878">
    <property type="entry name" value="Znf_CCHC"/>
</dbReference>
<feature type="region of interest" description="Disordered" evidence="2">
    <location>
        <begin position="232"/>
        <end position="256"/>
    </location>
</feature>
<dbReference type="RefSeq" id="XP_010274630.1">
    <property type="nucleotide sequence ID" value="XM_010276328.1"/>
</dbReference>
<sequence>MVANNDRNGESLSKFVGPSSPFYLHPSDNPGVIISPVVLRGDNYDEWAKAMRTVFHAKNKIGFIEGKVTKPENEAPEIDLWWSVNSMLVAWVFNTVDPSLRSTITYMETVKELWDDLKERFSIDNGPQIYQIKSELANCKQHGQTVVAYYGKLKAMWDELGSYSKVPICTCGCRCGAAAELVKEREEEKIHQFLMGLDDDIFGTVCSNILSMEPIPNMNKVYSMIIQEDRHRSLARGKEEQPDVAQASQTSRDNKAASKDKTIVCNNCGRFGHEAKSCFQLIGYPDWWGDKPRGTLTGRGAGRGKGGGRGRGMAKPHAAQSSAGREVAANAAVTDGDRTGLSELNDEASHHLTGNLNVLIDTYDVAPCPVRLPNGAHAEAVKEGTVELGNNFKLLHDRISRTLISAGEQLDGVYVFKGVAPVHAYMTDGIGSCDLRHRRLEHPSYQMSTCILWCCIFFDNC</sequence>
<evidence type="ECO:0000313" key="4">
    <source>
        <dbReference type="Proteomes" id="UP000189703"/>
    </source>
</evidence>
<dbReference type="PROSITE" id="PS50158">
    <property type="entry name" value="ZF_CCHC"/>
    <property type="match status" value="1"/>
</dbReference>
<dbReference type="PANTHER" id="PTHR37610">
    <property type="entry name" value="CCHC-TYPE DOMAIN-CONTAINING PROTEIN"/>
    <property type="match status" value="1"/>
</dbReference>
<dbReference type="GeneID" id="104609904"/>
<gene>
    <name evidence="5" type="primary">LOC104609904</name>
</gene>
<dbReference type="eggNOG" id="KOG0017">
    <property type="taxonomic scope" value="Eukaryota"/>
</dbReference>
<dbReference type="PANTHER" id="PTHR37610:SF101">
    <property type="entry name" value="(RAPE) HYPOTHETICAL PROTEIN"/>
    <property type="match status" value="1"/>
</dbReference>
<keyword evidence="4" id="KW-1185">Reference proteome</keyword>
<dbReference type="GO" id="GO:0003676">
    <property type="term" value="F:nucleic acid binding"/>
    <property type="evidence" value="ECO:0007669"/>
    <property type="project" value="InterPro"/>
</dbReference>
<keyword evidence="1" id="KW-0479">Metal-binding</keyword>
<dbReference type="KEGG" id="nnu:104609904"/>
<keyword evidence="1" id="KW-0863">Zinc-finger</keyword>
<dbReference type="Pfam" id="PF03732">
    <property type="entry name" value="Retrotrans_gag"/>
    <property type="match status" value="1"/>
</dbReference>
<accession>A0A1U8BE45</accession>
<protein>
    <submittedName>
        <fullName evidence="5">Uncharacterized protein LOC104609904</fullName>
    </submittedName>
</protein>
<name>A0A1U8BE45_NELNU</name>
<organism evidence="4 5">
    <name type="scientific">Nelumbo nucifera</name>
    <name type="common">Sacred lotus</name>
    <dbReference type="NCBI Taxonomy" id="4432"/>
    <lineage>
        <taxon>Eukaryota</taxon>
        <taxon>Viridiplantae</taxon>
        <taxon>Streptophyta</taxon>
        <taxon>Embryophyta</taxon>
        <taxon>Tracheophyta</taxon>
        <taxon>Spermatophyta</taxon>
        <taxon>Magnoliopsida</taxon>
        <taxon>Proteales</taxon>
        <taxon>Nelumbonaceae</taxon>
        <taxon>Nelumbo</taxon>
    </lineage>
</organism>
<dbReference type="InterPro" id="IPR005162">
    <property type="entry name" value="Retrotrans_gag_dom"/>
</dbReference>
<dbReference type="OrthoDB" id="1929700at2759"/>
<dbReference type="GO" id="GO:0008270">
    <property type="term" value="F:zinc ion binding"/>
    <property type="evidence" value="ECO:0007669"/>
    <property type="project" value="UniProtKB-KW"/>
</dbReference>
<feature type="region of interest" description="Disordered" evidence="2">
    <location>
        <begin position="295"/>
        <end position="326"/>
    </location>
</feature>
<evidence type="ECO:0000256" key="1">
    <source>
        <dbReference type="PROSITE-ProRule" id="PRU00047"/>
    </source>
</evidence>
<proteinExistence type="predicted"/>
<evidence type="ECO:0000259" key="3">
    <source>
        <dbReference type="PROSITE" id="PS50158"/>
    </source>
</evidence>
<dbReference type="AlphaFoldDB" id="A0A1U8BE45"/>
<dbReference type="OMA" id="RFGHEAK"/>
<feature type="compositionally biased region" description="Basic and acidic residues" evidence="2">
    <location>
        <begin position="232"/>
        <end position="241"/>
    </location>
</feature>
<dbReference type="InterPro" id="IPR029472">
    <property type="entry name" value="Copia-like_N"/>
</dbReference>
<evidence type="ECO:0000256" key="2">
    <source>
        <dbReference type="SAM" id="MobiDB-lite"/>
    </source>
</evidence>
<keyword evidence="1" id="KW-0862">Zinc</keyword>
<dbReference type="Pfam" id="PF14244">
    <property type="entry name" value="Retrotran_gag_3"/>
    <property type="match status" value="1"/>
</dbReference>
<dbReference type="Proteomes" id="UP000189703">
    <property type="component" value="Unplaced"/>
</dbReference>
<reference evidence="5" key="1">
    <citation type="submission" date="2025-08" db="UniProtKB">
        <authorList>
            <consortium name="RefSeq"/>
        </authorList>
    </citation>
    <scope>IDENTIFICATION</scope>
</reference>
<evidence type="ECO:0000313" key="5">
    <source>
        <dbReference type="RefSeq" id="XP_010274630.1"/>
    </source>
</evidence>
<dbReference type="InParanoid" id="A0A1U8BE45"/>